<gene>
    <name evidence="3" type="ORF">CJOHNSTONI_LOCUS9588</name>
</gene>
<feature type="region of interest" description="Disordered" evidence="2">
    <location>
        <begin position="139"/>
        <end position="164"/>
    </location>
</feature>
<sequence>MMDSLGPSSSNREKHYLETSDASSLFLLKGELYRKISEQRQKTKIPARAPNKKSVLRISKEEEKKITEEKRQREARIRDLEKSIAQDEEQRKRVQKILEEKSEIYARLSQGEAILNGDNEPVEFLVDFNAKKLEEEKQRLDDAEKAKNEGSEAVHFNPDEEQRVYGVSHVPLPVSETKRQEQIQELLELSKKTEVHRAKRKHLLEEREKKKLEQLNRVRKRKGLQELPLWDSEGDNEAKFLDIPLPNGPPMEVCAKQPEQKKFTPVREWDRGKVLYDRWIAKQRDERDNEFAPPSSYFR</sequence>
<name>A0A8J2Q403_9BILA</name>
<dbReference type="InterPro" id="IPR025066">
    <property type="entry name" value="CCDC174-like"/>
</dbReference>
<dbReference type="OrthoDB" id="5211809at2759"/>
<evidence type="ECO:0000313" key="4">
    <source>
        <dbReference type="Proteomes" id="UP000746747"/>
    </source>
</evidence>
<comment type="caution">
    <text evidence="3">The sequence shown here is derived from an EMBL/GenBank/DDBJ whole genome shotgun (WGS) entry which is preliminary data.</text>
</comment>
<feature type="compositionally biased region" description="Basic and acidic residues" evidence="2">
    <location>
        <begin position="139"/>
        <end position="163"/>
    </location>
</feature>
<feature type="compositionally biased region" description="Basic residues" evidence="2">
    <location>
        <begin position="42"/>
        <end position="55"/>
    </location>
</feature>
<feature type="region of interest" description="Disordered" evidence="2">
    <location>
        <begin position="39"/>
        <end position="72"/>
    </location>
</feature>
<dbReference type="PANTHER" id="PTHR15885">
    <property type="entry name" value="COILED-COIL DOMAIN-CONTAINING PROTEIN 174"/>
    <property type="match status" value="1"/>
</dbReference>
<evidence type="ECO:0000256" key="2">
    <source>
        <dbReference type="SAM" id="MobiDB-lite"/>
    </source>
</evidence>
<keyword evidence="1" id="KW-0175">Coiled coil</keyword>
<dbReference type="EMBL" id="CAKAEH010001881">
    <property type="protein sequence ID" value="CAG9540037.1"/>
    <property type="molecule type" value="Genomic_DNA"/>
</dbReference>
<feature type="region of interest" description="Disordered" evidence="2">
    <location>
        <begin position="240"/>
        <end position="259"/>
    </location>
</feature>
<protein>
    <submittedName>
        <fullName evidence="3">Uncharacterized protein</fullName>
    </submittedName>
</protein>
<dbReference type="PANTHER" id="PTHR15885:SF1">
    <property type="entry name" value="COILED-COIL DOMAIN-CONTAINING PROTEIN 174"/>
    <property type="match status" value="1"/>
</dbReference>
<reference evidence="3" key="1">
    <citation type="submission" date="2021-09" db="EMBL/GenBank/DDBJ databases">
        <authorList>
            <consortium name="Pathogen Informatics"/>
        </authorList>
    </citation>
    <scope>NUCLEOTIDE SEQUENCE</scope>
</reference>
<feature type="compositionally biased region" description="Basic and acidic residues" evidence="2">
    <location>
        <begin position="58"/>
        <end position="72"/>
    </location>
</feature>
<dbReference type="Pfam" id="PF13300">
    <property type="entry name" value="DUF4078"/>
    <property type="match status" value="1"/>
</dbReference>
<accession>A0A8J2Q403</accession>
<evidence type="ECO:0000313" key="3">
    <source>
        <dbReference type="EMBL" id="CAG9540037.1"/>
    </source>
</evidence>
<evidence type="ECO:0000256" key="1">
    <source>
        <dbReference type="ARBA" id="ARBA00023054"/>
    </source>
</evidence>
<proteinExistence type="predicted"/>
<organism evidence="3 4">
    <name type="scientific">Cercopithifilaria johnstoni</name>
    <dbReference type="NCBI Taxonomy" id="2874296"/>
    <lineage>
        <taxon>Eukaryota</taxon>
        <taxon>Metazoa</taxon>
        <taxon>Ecdysozoa</taxon>
        <taxon>Nematoda</taxon>
        <taxon>Chromadorea</taxon>
        <taxon>Rhabditida</taxon>
        <taxon>Spirurina</taxon>
        <taxon>Spiruromorpha</taxon>
        <taxon>Filarioidea</taxon>
        <taxon>Onchocercidae</taxon>
        <taxon>Cercopithifilaria</taxon>
    </lineage>
</organism>
<dbReference type="GO" id="GO:0005634">
    <property type="term" value="C:nucleus"/>
    <property type="evidence" value="ECO:0007669"/>
    <property type="project" value="TreeGrafter"/>
</dbReference>
<keyword evidence="4" id="KW-1185">Reference proteome</keyword>
<dbReference type="Proteomes" id="UP000746747">
    <property type="component" value="Unassembled WGS sequence"/>
</dbReference>
<dbReference type="AlphaFoldDB" id="A0A8J2Q403"/>